<dbReference type="Pfam" id="PF07510">
    <property type="entry name" value="GmrSD_C"/>
    <property type="match status" value="1"/>
</dbReference>
<name>A0A1W5VPN9_ACIPI</name>
<reference evidence="3" key="1">
    <citation type="submission" date="2017-04" db="EMBL/GenBank/DDBJ databases">
        <title>Acinetobacter pittii from pets harbouring blaOXA-58, the tet39 region and other resistance determinants on conjugative plasmids.</title>
        <authorList>
            <person name="Klotz P."/>
            <person name="Stamm I."/>
            <person name="Semmler T."/>
            <person name="Ewers C."/>
        </authorList>
    </citation>
    <scope>NUCLEOTIDE SEQUENCE</scope>
    <source>
        <strain evidence="3">IHIT24944</strain>
        <plasmid evidence="3">pAP24944-OXA-58</plasmid>
    </source>
</reference>
<geneLocation type="plasmid" evidence="3">
    <name>pAP24944-OXA-58</name>
</geneLocation>
<evidence type="ECO:0000313" key="3">
    <source>
        <dbReference type="EMBL" id="ARG47611.1"/>
    </source>
</evidence>
<organism evidence="3">
    <name type="scientific">Acinetobacter pittii</name>
    <name type="common">Acinetobacter genomosp. 3</name>
    <dbReference type="NCBI Taxonomy" id="48296"/>
    <lineage>
        <taxon>Bacteria</taxon>
        <taxon>Pseudomonadati</taxon>
        <taxon>Pseudomonadota</taxon>
        <taxon>Gammaproteobacteria</taxon>
        <taxon>Moraxellales</taxon>
        <taxon>Moraxellaceae</taxon>
        <taxon>Acinetobacter</taxon>
        <taxon>Acinetobacter calcoaceticus/baumannii complex</taxon>
    </lineage>
</organism>
<evidence type="ECO:0000259" key="2">
    <source>
        <dbReference type="Pfam" id="PF07510"/>
    </source>
</evidence>
<feature type="domain" description="GmrSD restriction endonucleases C-terminal" evidence="2">
    <location>
        <begin position="470"/>
        <end position="608"/>
    </location>
</feature>
<dbReference type="Pfam" id="PF03235">
    <property type="entry name" value="GmrSD_N"/>
    <property type="match status" value="1"/>
</dbReference>
<dbReference type="PANTHER" id="PTHR35149">
    <property type="entry name" value="SLL5132 PROTEIN"/>
    <property type="match status" value="1"/>
</dbReference>
<dbReference type="RefSeq" id="WP_099475575.1">
    <property type="nucleotide sequence ID" value="NZ_KY888886.1"/>
</dbReference>
<evidence type="ECO:0000259" key="1">
    <source>
        <dbReference type="Pfam" id="PF03235"/>
    </source>
</evidence>
<dbReference type="PANTHER" id="PTHR35149:SF1">
    <property type="entry name" value="DUF5655 DOMAIN-CONTAINING PROTEIN"/>
    <property type="match status" value="1"/>
</dbReference>
<feature type="domain" description="GmrSD restriction endonucleases N-terminal" evidence="1">
    <location>
        <begin position="7"/>
        <end position="238"/>
    </location>
</feature>
<dbReference type="InterPro" id="IPR011089">
    <property type="entry name" value="GmrSD_C"/>
</dbReference>
<dbReference type="AlphaFoldDB" id="A0A1W5VPN9"/>
<dbReference type="InterPro" id="IPR004919">
    <property type="entry name" value="GmrSD_N"/>
</dbReference>
<proteinExistence type="predicted"/>
<evidence type="ECO:0008006" key="4">
    <source>
        <dbReference type="Google" id="ProtNLM"/>
    </source>
</evidence>
<keyword evidence="3" id="KW-0614">Plasmid</keyword>
<sequence>MELQSLNSIFKERILRIPDYQRGYAWTMTQLEDYWEDLLQLDPERIHYTGVITLEPVPEKIWSKWTNDQWLIKDLDYKPFYVVDGQQRLTTSMVLIQAIIESIPDGELIASQSVDKIKQKFILLKADDNIRESYIFGYEKDNPSDEFLRTKIFGMYSHTYQQQETLYTRNLKNAKEFFKERLAVLSLEDKTALYKKLTQKFKFNLYVINDEIDVFVTFETMNNRGRPLSSLELLKNRLIYLSTLFKDNTGKDKLRSNINDAWKTMYEYLGKNSDAPLSDNLFLRNHWTMYFKYTRRKGDDYINFLLNEKFNARNITHPKTADDALKIEEISEYVKSLQQSIIYWFYIHNPSFDQSDNLTDLQRSWLDRLERLSFRSFKPLILSAFVSKQDPVRIVELLQVAERYNFTLFNLSQRRSNTGDTELFAMSRDLLTSSITIESVIETIKKLISHYYDPQKFLAYIDEKYELDRDGFYHWDGVRYFLYEHEQWLREKGKQSTNKLSWDVVKSSQKDSVTLEHIFPQTPDDPYWLKHFAHLDEQKRRYLTHSLGNLLPLSRAKNSSLQNVAFPLKKNDDDGVGYYNGSVSENEVNTKQDWTPKEIKERGLTLLKFMEERWGITLGDQDFKEKLLHVDSIPFPVVVAEKEVTA</sequence>
<accession>A0A1W5VPN9</accession>
<protein>
    <recommendedName>
        <fullName evidence="4">DUF262 domain-containing protein</fullName>
    </recommendedName>
</protein>
<dbReference type="EMBL" id="KY888886">
    <property type="protein sequence ID" value="ARG47611.1"/>
    <property type="molecule type" value="Genomic_DNA"/>
</dbReference>